<feature type="compositionally biased region" description="Low complexity" evidence="1">
    <location>
        <begin position="362"/>
        <end position="372"/>
    </location>
</feature>
<dbReference type="AlphaFoldDB" id="K0RVG7"/>
<sequence>MVEGDTLAATPCHQPLMVEGDALHITEEDALSQTLPEGWQSENTLPIDADKRQAELEPKGDIQPLYETGQPSTSASRDGHRTSPSLQTWHAGDDVPVYAPTTMSTMEARTWLREGNRLITSREKNYYFFYLMNEDLDRAEFLILAENECKKRNIVVEASVDTATLGRLAQQMPPRLTQLYDAIYSECRRLERSMDESQAAACDYIDRHIKPSARPLHLECLQVSSLARQCCEGDDIPAEGWDHVEQEAIEFNHALINDNGPRLRHHDSRLMNEMELCASSKSVDGTMKSQQSRRRKGASTNTTPLSDISSSRSTLSAWNLYAPQSWHSLVFQDTEYTPNPDGSVWPDEDNVSISFDAGCDYTTNETTSASTTDYDGREKSVPGGHQRPNDSSQFELQTEKIFTKCRRL</sequence>
<dbReference type="Proteomes" id="UP000266841">
    <property type="component" value="Unassembled WGS sequence"/>
</dbReference>
<proteinExistence type="predicted"/>
<dbReference type="EMBL" id="AGNL01027007">
    <property type="protein sequence ID" value="EJK57803.1"/>
    <property type="molecule type" value="Genomic_DNA"/>
</dbReference>
<feature type="compositionally biased region" description="Polar residues" evidence="1">
    <location>
        <begin position="69"/>
        <end position="88"/>
    </location>
</feature>
<protein>
    <submittedName>
        <fullName evidence="2">Uncharacterized protein</fullName>
    </submittedName>
</protein>
<evidence type="ECO:0000256" key="1">
    <source>
        <dbReference type="SAM" id="MobiDB-lite"/>
    </source>
</evidence>
<reference evidence="2 3" key="1">
    <citation type="journal article" date="2012" name="Genome Biol.">
        <title>Genome and low-iron response of an oceanic diatom adapted to chronic iron limitation.</title>
        <authorList>
            <person name="Lommer M."/>
            <person name="Specht M."/>
            <person name="Roy A.S."/>
            <person name="Kraemer L."/>
            <person name="Andreson R."/>
            <person name="Gutowska M.A."/>
            <person name="Wolf J."/>
            <person name="Bergner S.V."/>
            <person name="Schilhabel M.B."/>
            <person name="Klostermeier U.C."/>
            <person name="Beiko R.G."/>
            <person name="Rosenstiel P."/>
            <person name="Hippler M."/>
            <person name="Laroche J."/>
        </authorList>
    </citation>
    <scope>NUCLEOTIDE SEQUENCE [LARGE SCALE GENOMIC DNA]</scope>
    <source>
        <strain evidence="2 3">CCMP1005</strain>
    </source>
</reference>
<feature type="region of interest" description="Disordered" evidence="1">
    <location>
        <begin position="362"/>
        <end position="393"/>
    </location>
</feature>
<accession>K0RVG7</accession>
<organism evidence="2 3">
    <name type="scientific">Thalassiosira oceanica</name>
    <name type="common">Marine diatom</name>
    <dbReference type="NCBI Taxonomy" id="159749"/>
    <lineage>
        <taxon>Eukaryota</taxon>
        <taxon>Sar</taxon>
        <taxon>Stramenopiles</taxon>
        <taxon>Ochrophyta</taxon>
        <taxon>Bacillariophyta</taxon>
        <taxon>Coscinodiscophyceae</taxon>
        <taxon>Thalassiosirophycidae</taxon>
        <taxon>Thalassiosirales</taxon>
        <taxon>Thalassiosiraceae</taxon>
        <taxon>Thalassiosira</taxon>
    </lineage>
</organism>
<feature type="region of interest" description="Disordered" evidence="1">
    <location>
        <begin position="280"/>
        <end position="310"/>
    </location>
</feature>
<evidence type="ECO:0000313" key="2">
    <source>
        <dbReference type="EMBL" id="EJK57803.1"/>
    </source>
</evidence>
<comment type="caution">
    <text evidence="2">The sequence shown here is derived from an EMBL/GenBank/DDBJ whole genome shotgun (WGS) entry which is preliminary data.</text>
</comment>
<feature type="compositionally biased region" description="Polar residues" evidence="1">
    <location>
        <begin position="280"/>
        <end position="290"/>
    </location>
</feature>
<keyword evidence="3" id="KW-1185">Reference proteome</keyword>
<name>K0RVG7_THAOC</name>
<feature type="region of interest" description="Disordered" evidence="1">
    <location>
        <begin position="57"/>
        <end position="93"/>
    </location>
</feature>
<gene>
    <name evidence="2" type="ORF">THAOC_22121</name>
</gene>
<evidence type="ECO:0000313" key="3">
    <source>
        <dbReference type="Proteomes" id="UP000266841"/>
    </source>
</evidence>